<dbReference type="InterPro" id="IPR049704">
    <property type="entry name" value="Aminotrans_3_PPA_site"/>
</dbReference>
<dbReference type="RefSeq" id="WP_204009117.1">
    <property type="nucleotide sequence ID" value="NZ_BOPG01000087.1"/>
</dbReference>
<dbReference type="InterPro" id="IPR005814">
    <property type="entry name" value="Aminotrans_3"/>
</dbReference>
<comment type="cofactor">
    <cofactor evidence="1">
        <name>pyridoxal 5'-phosphate</name>
        <dbReference type="ChEBI" id="CHEBI:597326"/>
    </cofactor>
</comment>
<evidence type="ECO:0000256" key="2">
    <source>
        <dbReference type="ARBA" id="ARBA00022898"/>
    </source>
</evidence>
<accession>A0A8J4E5H8</accession>
<evidence type="ECO:0000256" key="1">
    <source>
        <dbReference type="ARBA" id="ARBA00001933"/>
    </source>
</evidence>
<protein>
    <submittedName>
        <fullName evidence="4">Glutamate-1-semialdehyde 2,1-aminomutase</fullName>
    </submittedName>
</protein>
<dbReference type="Gene3D" id="3.40.640.10">
    <property type="entry name" value="Type I PLP-dependent aspartate aminotransferase-like (Major domain)"/>
    <property type="match status" value="1"/>
</dbReference>
<dbReference type="InterPro" id="IPR015422">
    <property type="entry name" value="PyrdxlP-dep_Trfase_small"/>
</dbReference>
<dbReference type="PROSITE" id="PS00600">
    <property type="entry name" value="AA_TRANSFER_CLASS_3"/>
    <property type="match status" value="1"/>
</dbReference>
<gene>
    <name evidence="4" type="primary">hemL_4</name>
    <name evidence="4" type="ORF">Vau01_106010</name>
</gene>
<dbReference type="PANTHER" id="PTHR43713:SF3">
    <property type="entry name" value="GLUTAMATE-1-SEMIALDEHYDE 2,1-AMINOMUTASE 1, CHLOROPLASTIC-RELATED"/>
    <property type="match status" value="1"/>
</dbReference>
<dbReference type="SUPFAM" id="SSF53383">
    <property type="entry name" value="PLP-dependent transferases"/>
    <property type="match status" value="1"/>
</dbReference>
<evidence type="ECO:0000313" key="5">
    <source>
        <dbReference type="Proteomes" id="UP000612585"/>
    </source>
</evidence>
<evidence type="ECO:0000256" key="3">
    <source>
        <dbReference type="RuleBase" id="RU003560"/>
    </source>
</evidence>
<dbReference type="Proteomes" id="UP000612585">
    <property type="component" value="Unassembled WGS sequence"/>
</dbReference>
<dbReference type="AlphaFoldDB" id="A0A8J4E5H8"/>
<comment type="similarity">
    <text evidence="3">Belongs to the class-III pyridoxal-phosphate-dependent aminotransferase family.</text>
</comment>
<dbReference type="Pfam" id="PF00202">
    <property type="entry name" value="Aminotran_3"/>
    <property type="match status" value="1"/>
</dbReference>
<dbReference type="CDD" id="cd00610">
    <property type="entry name" value="OAT_like"/>
    <property type="match status" value="1"/>
</dbReference>
<comment type="caution">
    <text evidence="4">The sequence shown here is derived from an EMBL/GenBank/DDBJ whole genome shotgun (WGS) entry which is preliminary data.</text>
</comment>
<reference evidence="4" key="1">
    <citation type="submission" date="2021-01" db="EMBL/GenBank/DDBJ databases">
        <title>Whole genome shotgun sequence of Virgisporangium aurantiacum NBRC 16421.</title>
        <authorList>
            <person name="Komaki H."/>
            <person name="Tamura T."/>
        </authorList>
    </citation>
    <scope>NUCLEOTIDE SEQUENCE</scope>
    <source>
        <strain evidence="4">NBRC 16421</strain>
    </source>
</reference>
<keyword evidence="2 3" id="KW-0663">Pyridoxal phosphate</keyword>
<dbReference type="Gene3D" id="3.90.1150.10">
    <property type="entry name" value="Aspartate Aminotransferase, domain 1"/>
    <property type="match status" value="1"/>
</dbReference>
<dbReference type="EMBL" id="BOPG01000087">
    <property type="protein sequence ID" value="GIJ63085.1"/>
    <property type="molecule type" value="Genomic_DNA"/>
</dbReference>
<dbReference type="GO" id="GO:0008483">
    <property type="term" value="F:transaminase activity"/>
    <property type="evidence" value="ECO:0007669"/>
    <property type="project" value="InterPro"/>
</dbReference>
<name>A0A8J4E5H8_9ACTN</name>
<sequence>MYVRHDLSGSTSYFKRASRHLARGVSSGIRAEQLPVPVAFSRGSGSALWDVDGNRYVDYALAYGPLILGHSPDALVAAVSEQLRRGSTFGANHPLEAELAEAICRTVPSAEMCAFSSTGTEAVQVALRIARAATGRRKVIKFLGHYHGWIDNVNLASYGETGPAPGSGGQDPAAMSSTVVCDWNDIGSLRSALDGDVAAVLMEPVNVDGGCLHATDEYLRAAAALVRHNGSVLIFDEVITGYRVSLGGAQEKLGVQPDLTVLGKALGGGFPISAVAGRADIMAVVADARVAHAGTYNGSAVAVAAALAVITELERIAPEVYHRLDKLIGRLAGILEETTKGTRVPLAVRRDTGVGHAFAGVTTVERYADTLEADIELYRRFTADLLAHGIHLMPKGILYVSTAHTDADLDFTADAIEAAVRRYRN</sequence>
<proteinExistence type="inferred from homology"/>
<dbReference type="InterPro" id="IPR015421">
    <property type="entry name" value="PyrdxlP-dep_Trfase_major"/>
</dbReference>
<dbReference type="GO" id="GO:0030170">
    <property type="term" value="F:pyridoxal phosphate binding"/>
    <property type="evidence" value="ECO:0007669"/>
    <property type="project" value="InterPro"/>
</dbReference>
<dbReference type="PANTHER" id="PTHR43713">
    <property type="entry name" value="GLUTAMATE-1-SEMIALDEHYDE 2,1-AMINOMUTASE"/>
    <property type="match status" value="1"/>
</dbReference>
<evidence type="ECO:0000313" key="4">
    <source>
        <dbReference type="EMBL" id="GIJ63085.1"/>
    </source>
</evidence>
<dbReference type="InterPro" id="IPR015424">
    <property type="entry name" value="PyrdxlP-dep_Trfase"/>
</dbReference>
<keyword evidence="5" id="KW-1185">Reference proteome</keyword>
<organism evidence="4 5">
    <name type="scientific">Virgisporangium aurantiacum</name>
    <dbReference type="NCBI Taxonomy" id="175570"/>
    <lineage>
        <taxon>Bacteria</taxon>
        <taxon>Bacillati</taxon>
        <taxon>Actinomycetota</taxon>
        <taxon>Actinomycetes</taxon>
        <taxon>Micromonosporales</taxon>
        <taxon>Micromonosporaceae</taxon>
        <taxon>Virgisporangium</taxon>
    </lineage>
</organism>